<comment type="caution">
    <text evidence="10">The sequence shown here is derived from an EMBL/GenBank/DDBJ whole genome shotgun (WGS) entry which is preliminary data.</text>
</comment>
<organism evidence="10 11">
    <name type="scientific">Seminavis robusta</name>
    <dbReference type="NCBI Taxonomy" id="568900"/>
    <lineage>
        <taxon>Eukaryota</taxon>
        <taxon>Sar</taxon>
        <taxon>Stramenopiles</taxon>
        <taxon>Ochrophyta</taxon>
        <taxon>Bacillariophyta</taxon>
        <taxon>Bacillariophyceae</taxon>
        <taxon>Bacillariophycidae</taxon>
        <taxon>Naviculales</taxon>
        <taxon>Naviculaceae</taxon>
        <taxon>Seminavis</taxon>
    </lineage>
</organism>
<evidence type="ECO:0000256" key="8">
    <source>
        <dbReference type="SAM" id="Phobius"/>
    </source>
</evidence>
<dbReference type="PROSITE" id="PS50125">
    <property type="entry name" value="GUANYLATE_CYCLASE_2"/>
    <property type="match status" value="1"/>
</dbReference>
<dbReference type="OrthoDB" id="56549at2759"/>
<feature type="compositionally biased region" description="Basic and acidic residues" evidence="7">
    <location>
        <begin position="384"/>
        <end position="393"/>
    </location>
</feature>
<keyword evidence="3" id="KW-0547">Nucleotide-binding</keyword>
<dbReference type="InterPro" id="IPR050401">
    <property type="entry name" value="Cyclic_nucleotide_synthase"/>
</dbReference>
<dbReference type="InterPro" id="IPR036971">
    <property type="entry name" value="PDEase_catalytic_dom_sf"/>
</dbReference>
<comment type="subcellular location">
    <subcellularLocation>
        <location evidence="1">Membrane</location>
    </subcellularLocation>
</comment>
<accession>A0A9N8HHF3</accession>
<feature type="compositionally biased region" description="Polar residues" evidence="7">
    <location>
        <begin position="407"/>
        <end position="424"/>
    </location>
</feature>
<dbReference type="Pfam" id="PF00233">
    <property type="entry name" value="PDEase_I"/>
    <property type="match status" value="1"/>
</dbReference>
<dbReference type="GO" id="GO:0035556">
    <property type="term" value="P:intracellular signal transduction"/>
    <property type="evidence" value="ECO:0007669"/>
    <property type="project" value="InterPro"/>
</dbReference>
<dbReference type="GO" id="GO:0004383">
    <property type="term" value="F:guanylate cyclase activity"/>
    <property type="evidence" value="ECO:0007669"/>
    <property type="project" value="TreeGrafter"/>
</dbReference>
<dbReference type="CDD" id="cd07302">
    <property type="entry name" value="CHD"/>
    <property type="match status" value="1"/>
</dbReference>
<feature type="region of interest" description="Disordered" evidence="7">
    <location>
        <begin position="139"/>
        <end position="331"/>
    </location>
</feature>
<feature type="region of interest" description="Disordered" evidence="7">
    <location>
        <begin position="378"/>
        <end position="562"/>
    </location>
</feature>
<dbReference type="GO" id="GO:0004114">
    <property type="term" value="F:3',5'-cyclic-nucleotide phosphodiesterase activity"/>
    <property type="evidence" value="ECO:0007669"/>
    <property type="project" value="InterPro"/>
</dbReference>
<evidence type="ECO:0000256" key="5">
    <source>
        <dbReference type="ARBA" id="ARBA00023136"/>
    </source>
</evidence>
<keyword evidence="10" id="KW-0675">Receptor</keyword>
<dbReference type="InterPro" id="IPR001054">
    <property type="entry name" value="A/G_cyclase"/>
</dbReference>
<evidence type="ECO:0000313" key="11">
    <source>
        <dbReference type="Proteomes" id="UP001153069"/>
    </source>
</evidence>
<dbReference type="Gene3D" id="3.30.70.1230">
    <property type="entry name" value="Nucleotide cyclase"/>
    <property type="match status" value="1"/>
</dbReference>
<evidence type="ECO:0000259" key="9">
    <source>
        <dbReference type="PROSITE" id="PS50125"/>
    </source>
</evidence>
<keyword evidence="4 8" id="KW-1133">Transmembrane helix</keyword>
<dbReference type="Proteomes" id="UP001153069">
    <property type="component" value="Unassembled WGS sequence"/>
</dbReference>
<keyword evidence="11" id="KW-1185">Reference proteome</keyword>
<dbReference type="EMBL" id="CAICTM010000533">
    <property type="protein sequence ID" value="CAB9512395.1"/>
    <property type="molecule type" value="Genomic_DNA"/>
</dbReference>
<sequence length="1650" mass="182602">MLMPRRSSSWRHVGCHQSTLPRVGGTTGIGQSVSTTTTTNTGVSSMATTTSQRIEGEYGFFVDAEDDSHQRRRQKVQSVRDIIEKGHPYHSSSRQQQQQERTCDFEFFVAVSFLMGVWLCQVMLPILLAEGTKKVTTQAIRKRDDQEESPKSCLDDKIATTFTGPEPNKWASVKDPTEGASPNRPMRKTSEPNLEIFAKDDNNGQVGNSTVHSSSLAGAVRDETLTRPPRDSDAGGQDQGNTLGNGEGLQPPPATPSPKGEEPEHAADATPTLPFCPLAQSEANGGSESTHKLQCEESAPCLVGSQEVEESSRVEKGTDIDNSTPATPEAPLLLVPVCTDCPEPPTRKLSDPCLNQGEPCRQSCVDSDDTCIGECLLPPGTRSPKGEEPEHAADTPTKTICPLAQPAANSGNESTHEQQPNKSASCLIAPQEVEEASKGEKDTDVDNSIPVMPETPLLPVCTDCPEPPKRKLSNPCLKDMDQREPRQSCTDRDDDGDKFLARPNRRDSLSERGMEPAPDLGQMVGMEEEEDTSQADSVCSSDTGSLHESTGGSASRRCTVPSTSAGNGYHAGDYYEDATVLYAQILGLTAWSSSRPAAQIFDLLHDLSKKFEDAASDLGVKLVKTVTDSYVAVSGVPVAQADHAVRMVLYSRRILQEMVTSVQSLERKLGPGTASLRLKVGISSGPVVAGFVQDPNPEIKLRLCNLLGPTVNVATELNTTSVRHRIHVSSATAELLVKAGKRKWIKKREPLNTTTKSDGDEMDTYWVVFPSLRRNFVKQPQLDSDVLFPRASSEEASVAATDCSPVCPERRNVLGDVENNFIFAVSPISRSANKKRLVDWVLKLLLEQLNRVVEANRRIQKCDEMQSNNLIRRDNAFLENFSDGKVRPLEEVVDAVHLKRQSTVEDDCSFLSGSSPTNAAKVDVASKVGQQLEAMVVRIASHFRDDLPYHNFEKAAYTAMSVQKLLIRCMVSDDSAKIDSLDVGSSHNSQNSVQLYMADIDPLSQFAIFFAALISDIAECGKSNRQLAEEKPHVCEMYGGESVKEQMSTNTGWDILMDPCYKDLQECLFSTEEDLFRFRCLVCNCVLATDHFNGKAQAWRNRRWDKAFHVYCDNLRLHEGDLDLKATVVIEALVQASDISNTLQHWDVYLDWQERLFREKNLAFDAGVCTGSNPVETWYEDELAFLGKHAVPLAKRLAEAKVFGASSSECLNHALNNQKRWSNQGKQLVKDMYDRYCKRREMEIGGFTNNEINTLTVEELSFIMKKLIKKGQNTGTNAVGQNDAAQAWLDALEIYERCPASAEMEDKEILFPIYSGIFAWIRGGKVQQDSQGHFEVNLAQKFVKESMCHPDPIHYMRALSMFAEICGRRGKCTAALAIFKKLAEVYDAESHSSRMAEVYGTDRAAQTFSFSAMWHHHLGNVGQAIEACNYVIQDLMPTQDPTNTLGNWGLLINVMRVLKPQGQALRMREVLDEYVVEAHLKHHGPKKFTPCKSLFKPTKWLLDICHDPSDFVALDEAVDWMIDGDNGNPHDFLDNIHANIGWAASDLAAELCLRLVTQLRTEGKRDQATQRALIKKGLFLARKADMKLKSKEGVVILPLAIDMHTDVFEQLEALAKDEGILQDVPFPPHKGPGLEVRLPPSYLRTPDIPL</sequence>
<evidence type="ECO:0000256" key="4">
    <source>
        <dbReference type="ARBA" id="ARBA00022989"/>
    </source>
</evidence>
<evidence type="ECO:0000256" key="1">
    <source>
        <dbReference type="ARBA" id="ARBA00004370"/>
    </source>
</evidence>
<feature type="compositionally biased region" description="Basic and acidic residues" evidence="7">
    <location>
        <begin position="478"/>
        <end position="514"/>
    </location>
</feature>
<protein>
    <submittedName>
        <fullName evidence="10">Natriuretic peptide receptor 2</fullName>
    </submittedName>
</protein>
<feature type="compositionally biased region" description="Basic and acidic residues" evidence="7">
    <location>
        <begin position="310"/>
        <end position="319"/>
    </location>
</feature>
<dbReference type="GO" id="GO:0004016">
    <property type="term" value="F:adenylate cyclase activity"/>
    <property type="evidence" value="ECO:0007669"/>
    <property type="project" value="TreeGrafter"/>
</dbReference>
<feature type="domain" description="Guanylate cyclase" evidence="9">
    <location>
        <begin position="579"/>
        <end position="718"/>
    </location>
</feature>
<name>A0A9N8HHF3_9STRA</name>
<evidence type="ECO:0000256" key="6">
    <source>
        <dbReference type="ARBA" id="ARBA00023239"/>
    </source>
</evidence>
<dbReference type="GO" id="GO:0000166">
    <property type="term" value="F:nucleotide binding"/>
    <property type="evidence" value="ECO:0007669"/>
    <property type="project" value="UniProtKB-KW"/>
</dbReference>
<dbReference type="SMART" id="SM00044">
    <property type="entry name" value="CYCc"/>
    <property type="match status" value="1"/>
</dbReference>
<dbReference type="GO" id="GO:0005886">
    <property type="term" value="C:plasma membrane"/>
    <property type="evidence" value="ECO:0007669"/>
    <property type="project" value="TreeGrafter"/>
</dbReference>
<dbReference type="InterPro" id="IPR002073">
    <property type="entry name" value="PDEase_catalytic_dom"/>
</dbReference>
<feature type="compositionally biased region" description="Basic and acidic residues" evidence="7">
    <location>
        <begin position="220"/>
        <end position="233"/>
    </location>
</feature>
<dbReference type="SUPFAM" id="SSF109604">
    <property type="entry name" value="HD-domain/PDEase-like"/>
    <property type="match status" value="1"/>
</dbReference>
<feature type="compositionally biased region" description="Low complexity" evidence="7">
    <location>
        <begin position="29"/>
        <end position="46"/>
    </location>
</feature>
<feature type="compositionally biased region" description="Basic and acidic residues" evidence="7">
    <location>
        <begin position="141"/>
        <end position="158"/>
    </location>
</feature>
<feature type="region of interest" description="Disordered" evidence="7">
    <location>
        <begin position="1"/>
        <end position="46"/>
    </location>
</feature>
<dbReference type="PANTHER" id="PTHR11920:SF335">
    <property type="entry name" value="GUANYLATE CYCLASE"/>
    <property type="match status" value="1"/>
</dbReference>
<dbReference type="GO" id="GO:0001653">
    <property type="term" value="F:peptide receptor activity"/>
    <property type="evidence" value="ECO:0007669"/>
    <property type="project" value="TreeGrafter"/>
</dbReference>
<feature type="compositionally biased region" description="Basic and acidic residues" evidence="7">
    <location>
        <begin position="435"/>
        <end position="444"/>
    </location>
</feature>
<keyword evidence="5 8" id="KW-0472">Membrane</keyword>
<dbReference type="InterPro" id="IPR029787">
    <property type="entry name" value="Nucleotide_cyclase"/>
</dbReference>
<evidence type="ECO:0000256" key="7">
    <source>
        <dbReference type="SAM" id="MobiDB-lite"/>
    </source>
</evidence>
<proteinExistence type="predicted"/>
<evidence type="ECO:0000256" key="2">
    <source>
        <dbReference type="ARBA" id="ARBA00022692"/>
    </source>
</evidence>
<dbReference type="SUPFAM" id="SSF55073">
    <property type="entry name" value="Nucleotide cyclase"/>
    <property type="match status" value="1"/>
</dbReference>
<reference evidence="10" key="1">
    <citation type="submission" date="2020-06" db="EMBL/GenBank/DDBJ databases">
        <authorList>
            <consortium name="Plant Systems Biology data submission"/>
        </authorList>
    </citation>
    <scope>NUCLEOTIDE SEQUENCE</scope>
    <source>
        <strain evidence="10">D6</strain>
    </source>
</reference>
<dbReference type="PANTHER" id="PTHR11920">
    <property type="entry name" value="GUANYLYL CYCLASE"/>
    <property type="match status" value="1"/>
</dbReference>
<dbReference type="Pfam" id="PF00211">
    <property type="entry name" value="Guanylate_cyc"/>
    <property type="match status" value="1"/>
</dbReference>
<dbReference type="Gene3D" id="1.10.1300.10">
    <property type="entry name" value="3'5'-cyclic nucleotide phosphodiesterase, catalytic domain"/>
    <property type="match status" value="1"/>
</dbReference>
<keyword evidence="6" id="KW-0456">Lyase</keyword>
<evidence type="ECO:0000256" key="3">
    <source>
        <dbReference type="ARBA" id="ARBA00022741"/>
    </source>
</evidence>
<feature type="compositionally biased region" description="Polar residues" evidence="7">
    <location>
        <begin position="203"/>
        <end position="216"/>
    </location>
</feature>
<evidence type="ECO:0000313" key="10">
    <source>
        <dbReference type="EMBL" id="CAB9512395.1"/>
    </source>
</evidence>
<gene>
    <name evidence="10" type="ORF">SEMRO_534_G161800.1</name>
</gene>
<dbReference type="GO" id="GO:0007168">
    <property type="term" value="P:receptor guanylyl cyclase signaling pathway"/>
    <property type="evidence" value="ECO:0007669"/>
    <property type="project" value="TreeGrafter"/>
</dbReference>
<keyword evidence="2 8" id="KW-0812">Transmembrane</keyword>
<feature type="transmembrane region" description="Helical" evidence="8">
    <location>
        <begin position="107"/>
        <end position="128"/>
    </location>
</feature>
<feature type="compositionally biased region" description="Polar residues" evidence="7">
    <location>
        <begin position="534"/>
        <end position="553"/>
    </location>
</feature>